<dbReference type="Pfam" id="PF06271">
    <property type="entry name" value="RDD"/>
    <property type="match status" value="1"/>
</dbReference>
<reference evidence="7 8" key="1">
    <citation type="submission" date="2018-03" db="EMBL/GenBank/DDBJ databases">
        <title>Genome sequence of Clostridium vincentii DSM 10228.</title>
        <authorList>
            <person name="Poehlein A."/>
            <person name="Daniel R."/>
        </authorList>
    </citation>
    <scope>NUCLEOTIDE SEQUENCE [LARGE SCALE GENOMIC DNA]</scope>
    <source>
        <strain evidence="7 8">DSM 10228</strain>
    </source>
</reference>
<gene>
    <name evidence="7" type="ORF">CLVI_17270</name>
</gene>
<proteinExistence type="predicted"/>
<name>A0A2T0BEZ6_9CLOT</name>
<keyword evidence="2 5" id="KW-0812">Transmembrane</keyword>
<evidence type="ECO:0000256" key="1">
    <source>
        <dbReference type="ARBA" id="ARBA00004141"/>
    </source>
</evidence>
<feature type="transmembrane region" description="Helical" evidence="5">
    <location>
        <begin position="12"/>
        <end position="35"/>
    </location>
</feature>
<dbReference type="GO" id="GO:0016020">
    <property type="term" value="C:membrane"/>
    <property type="evidence" value="ECO:0007669"/>
    <property type="project" value="UniProtKB-SubCell"/>
</dbReference>
<dbReference type="AlphaFoldDB" id="A0A2T0BEZ6"/>
<dbReference type="EMBL" id="PVXQ01000016">
    <property type="protein sequence ID" value="PRR82387.1"/>
    <property type="molecule type" value="Genomic_DNA"/>
</dbReference>
<evidence type="ECO:0000256" key="2">
    <source>
        <dbReference type="ARBA" id="ARBA00022692"/>
    </source>
</evidence>
<comment type="subcellular location">
    <subcellularLocation>
        <location evidence="1">Membrane</location>
        <topology evidence="1">Multi-pass membrane protein</topology>
    </subcellularLocation>
</comment>
<protein>
    <submittedName>
        <fullName evidence="7">RDD family protein</fullName>
    </submittedName>
</protein>
<evidence type="ECO:0000313" key="8">
    <source>
        <dbReference type="Proteomes" id="UP000239471"/>
    </source>
</evidence>
<keyword evidence="8" id="KW-1185">Reference proteome</keyword>
<comment type="caution">
    <text evidence="7">The sequence shown here is derived from an EMBL/GenBank/DDBJ whole genome shotgun (WGS) entry which is preliminary data.</text>
</comment>
<organism evidence="7 8">
    <name type="scientific">Clostridium vincentii</name>
    <dbReference type="NCBI Taxonomy" id="52704"/>
    <lineage>
        <taxon>Bacteria</taxon>
        <taxon>Bacillati</taxon>
        <taxon>Bacillota</taxon>
        <taxon>Clostridia</taxon>
        <taxon>Eubacteriales</taxon>
        <taxon>Clostridiaceae</taxon>
        <taxon>Clostridium</taxon>
    </lineage>
</organism>
<accession>A0A2T0BEZ6</accession>
<dbReference type="Proteomes" id="UP000239471">
    <property type="component" value="Unassembled WGS sequence"/>
</dbReference>
<evidence type="ECO:0000313" key="7">
    <source>
        <dbReference type="EMBL" id="PRR82387.1"/>
    </source>
</evidence>
<evidence type="ECO:0000259" key="6">
    <source>
        <dbReference type="Pfam" id="PF06271"/>
    </source>
</evidence>
<evidence type="ECO:0000256" key="5">
    <source>
        <dbReference type="SAM" id="Phobius"/>
    </source>
</evidence>
<keyword evidence="4 5" id="KW-0472">Membrane</keyword>
<dbReference type="OrthoDB" id="1930598at2"/>
<dbReference type="RefSeq" id="WP_106059706.1">
    <property type="nucleotide sequence ID" value="NZ_PVXQ01000016.1"/>
</dbReference>
<sequence>MIKKIFANLLDEMILFGVAAILLFVTEFILGAAGFKIVQPEVFLTAYLFIGNVFYFPIMENSRYGTTLGKRILKLDGIAKTEAIKAE</sequence>
<feature type="domain" description="RDD" evidence="6">
    <location>
        <begin position="5"/>
        <end position="76"/>
    </location>
</feature>
<dbReference type="InterPro" id="IPR010432">
    <property type="entry name" value="RDD"/>
</dbReference>
<keyword evidence="3 5" id="KW-1133">Transmembrane helix</keyword>
<evidence type="ECO:0000256" key="3">
    <source>
        <dbReference type="ARBA" id="ARBA00022989"/>
    </source>
</evidence>
<feature type="transmembrane region" description="Helical" evidence="5">
    <location>
        <begin position="41"/>
        <end position="58"/>
    </location>
</feature>
<evidence type="ECO:0000256" key="4">
    <source>
        <dbReference type="ARBA" id="ARBA00023136"/>
    </source>
</evidence>